<accession>A0A2S7F4N5</accession>
<proteinExistence type="predicted"/>
<name>A0A2S7F4N5_9XANT</name>
<evidence type="ECO:0000313" key="2">
    <source>
        <dbReference type="EMBL" id="PPV00459.1"/>
    </source>
</evidence>
<reference evidence="3" key="1">
    <citation type="submission" date="2016-08" db="EMBL/GenBank/DDBJ databases">
        <authorList>
            <person name="Merda D."/>
            <person name="Briand M."/>
            <person name="Taghouti G."/>
            <person name="Carrere S."/>
            <person name="Gouzy J."/>
            <person name="Portier P."/>
            <person name="Jacques M.-A."/>
            <person name="Fischer-Le Saux M."/>
        </authorList>
    </citation>
    <scope>NUCLEOTIDE SEQUENCE [LARGE SCALE GENOMIC DNA]</scope>
    <source>
        <strain evidence="3">CFBP1817</strain>
    </source>
</reference>
<protein>
    <recommendedName>
        <fullName evidence="4">Acyltransferase</fullName>
    </recommendedName>
</protein>
<feature type="transmembrane region" description="Helical" evidence="1">
    <location>
        <begin position="7"/>
        <end position="26"/>
    </location>
</feature>
<evidence type="ECO:0000313" key="3">
    <source>
        <dbReference type="Proteomes" id="UP000239939"/>
    </source>
</evidence>
<evidence type="ECO:0000256" key="1">
    <source>
        <dbReference type="SAM" id="Phobius"/>
    </source>
</evidence>
<dbReference type="AlphaFoldDB" id="A0A2S7F4N5"/>
<keyword evidence="1" id="KW-0812">Transmembrane</keyword>
<dbReference type="Proteomes" id="UP000239939">
    <property type="component" value="Unassembled WGS sequence"/>
</dbReference>
<organism evidence="2 3">
    <name type="scientific">Xanthomonas populi</name>
    <dbReference type="NCBI Taxonomy" id="53414"/>
    <lineage>
        <taxon>Bacteria</taxon>
        <taxon>Pseudomonadati</taxon>
        <taxon>Pseudomonadota</taxon>
        <taxon>Gammaproteobacteria</taxon>
        <taxon>Lysobacterales</taxon>
        <taxon>Lysobacteraceae</taxon>
        <taxon>Xanthomonas</taxon>
    </lineage>
</organism>
<evidence type="ECO:0008006" key="4">
    <source>
        <dbReference type="Google" id="ProtNLM"/>
    </source>
</evidence>
<sequence>MQQEQRIDSLTGIRGLAALLVVYAHLAEENFFTDTNLFPGEMGFMVFFTLSGFLMLRFPHVFPR</sequence>
<keyword evidence="1" id="KW-0472">Membrane</keyword>
<dbReference type="EMBL" id="MDEJ01000001">
    <property type="protein sequence ID" value="PPV00459.1"/>
    <property type="molecule type" value="Genomic_DNA"/>
</dbReference>
<keyword evidence="1" id="KW-1133">Transmembrane helix</keyword>
<keyword evidence="3" id="KW-1185">Reference proteome</keyword>
<gene>
    <name evidence="2" type="ORF">XpopCFBP1817_00445</name>
</gene>
<feature type="transmembrane region" description="Helical" evidence="1">
    <location>
        <begin position="38"/>
        <end position="58"/>
    </location>
</feature>
<comment type="caution">
    <text evidence="2">The sequence shown here is derived from an EMBL/GenBank/DDBJ whole genome shotgun (WGS) entry which is preliminary data.</text>
</comment>